<dbReference type="EMBL" id="FOEC01000001">
    <property type="protein sequence ID" value="SEO39650.1"/>
    <property type="molecule type" value="Genomic_DNA"/>
</dbReference>
<gene>
    <name evidence="11" type="ORF">SAMN02910314_00114</name>
</gene>
<dbReference type="InterPro" id="IPR050368">
    <property type="entry name" value="ClC-type_chloride_channel"/>
</dbReference>
<evidence type="ECO:0000256" key="5">
    <source>
        <dbReference type="ARBA" id="ARBA00023065"/>
    </source>
</evidence>
<keyword evidence="9" id="KW-0407">Ion channel</keyword>
<dbReference type="GO" id="GO:0005254">
    <property type="term" value="F:chloride channel activity"/>
    <property type="evidence" value="ECO:0007669"/>
    <property type="project" value="UniProtKB-KW"/>
</dbReference>
<evidence type="ECO:0000313" key="11">
    <source>
        <dbReference type="EMBL" id="SEO39650.1"/>
    </source>
</evidence>
<keyword evidence="5" id="KW-0406">Ion transport</keyword>
<dbReference type="GO" id="GO:0034707">
    <property type="term" value="C:chloride channel complex"/>
    <property type="evidence" value="ECO:0007669"/>
    <property type="project" value="UniProtKB-KW"/>
</dbReference>
<sequence>MRREAVANIAAFVATVAVCIVLALLFSVAVDLSFWVFTHVEHVAILLPAVGFATVLYYDLAHVPFGTATGSVIESLRQATAKARAANGEEGAEYEVPPALIPMIFLGTCLTILCGGSVGKEAGALQMSMSAAAAIRRLFHVKTRHLTFLASCGMAAALAVLLGMPLASAVLAIELMRGFDCRVRDLAGVLLAALAGSACAQALGVQGLVPVSHVVLPAIAQAPQFLLVVVACAAAGALFCFVVVRGKQLIAKYVAPIWVAPVVGGVLAAALLLLTPDAASLSGTGMNYVAAALQGSVASPYFLGKLLFTAFLLVHGFKGGEIMPTMCIGATCGCWVATLVGLDPSFGAVVGIVAGLASAANCPLAAALLGAELLGVAGIPWIVGGAFVAFACTMRLSLYGNTYSLAALLPRLRRVR</sequence>
<organism evidence="11 12">
    <name type="scientific">Denitrobacterium detoxificans</name>
    <dbReference type="NCBI Taxonomy" id="79604"/>
    <lineage>
        <taxon>Bacteria</taxon>
        <taxon>Bacillati</taxon>
        <taxon>Actinomycetota</taxon>
        <taxon>Coriobacteriia</taxon>
        <taxon>Eggerthellales</taxon>
        <taxon>Eggerthellaceae</taxon>
        <taxon>Denitrobacterium</taxon>
    </lineage>
</organism>
<dbReference type="InterPro" id="IPR014743">
    <property type="entry name" value="Cl-channel_core"/>
</dbReference>
<evidence type="ECO:0000256" key="7">
    <source>
        <dbReference type="ARBA" id="ARBA00023173"/>
    </source>
</evidence>
<comment type="subcellular location">
    <subcellularLocation>
        <location evidence="1">Membrane</location>
        <topology evidence="1">Multi-pass membrane protein</topology>
    </subcellularLocation>
</comment>
<reference evidence="12" key="1">
    <citation type="submission" date="2016-10" db="EMBL/GenBank/DDBJ databases">
        <authorList>
            <person name="Varghese N."/>
        </authorList>
    </citation>
    <scope>NUCLEOTIDE SEQUENCE [LARGE SCALE GENOMIC DNA]</scope>
    <source>
        <strain evidence="12">DSM 21843</strain>
    </source>
</reference>
<keyword evidence="3 10" id="KW-0812">Transmembrane</keyword>
<dbReference type="PATRIC" id="fig|79604.3.peg.1922"/>
<feature type="transmembrane region" description="Helical" evidence="10">
    <location>
        <begin position="99"/>
        <end position="119"/>
    </location>
</feature>
<feature type="transmembrane region" description="Helical" evidence="10">
    <location>
        <begin position="43"/>
        <end position="60"/>
    </location>
</feature>
<dbReference type="PANTHER" id="PTHR43427">
    <property type="entry name" value="CHLORIDE CHANNEL PROTEIN CLC-E"/>
    <property type="match status" value="1"/>
</dbReference>
<evidence type="ECO:0000256" key="2">
    <source>
        <dbReference type="ARBA" id="ARBA00022448"/>
    </source>
</evidence>
<evidence type="ECO:0000256" key="10">
    <source>
        <dbReference type="SAM" id="Phobius"/>
    </source>
</evidence>
<dbReference type="PANTHER" id="PTHR43427:SF6">
    <property type="entry name" value="CHLORIDE CHANNEL PROTEIN CLC-E"/>
    <property type="match status" value="1"/>
</dbReference>
<protein>
    <submittedName>
        <fullName evidence="11">H+/Cl-antiporter ClcA</fullName>
    </submittedName>
</protein>
<feature type="transmembrane region" description="Helical" evidence="10">
    <location>
        <begin position="381"/>
        <end position="400"/>
    </location>
</feature>
<dbReference type="AlphaFoldDB" id="A0A172S076"/>
<keyword evidence="6 10" id="KW-0472">Membrane</keyword>
<evidence type="ECO:0000256" key="9">
    <source>
        <dbReference type="ARBA" id="ARBA00023303"/>
    </source>
</evidence>
<evidence type="ECO:0000256" key="4">
    <source>
        <dbReference type="ARBA" id="ARBA00022989"/>
    </source>
</evidence>
<feature type="transmembrane region" description="Helical" evidence="10">
    <location>
        <begin position="12"/>
        <end position="37"/>
    </location>
</feature>
<feature type="transmembrane region" description="Helical" evidence="10">
    <location>
        <begin position="225"/>
        <end position="244"/>
    </location>
</feature>
<feature type="transmembrane region" description="Helical" evidence="10">
    <location>
        <begin position="288"/>
        <end position="314"/>
    </location>
</feature>
<dbReference type="Gene3D" id="1.10.3080.10">
    <property type="entry name" value="Clc chloride channel"/>
    <property type="match status" value="1"/>
</dbReference>
<feature type="transmembrane region" description="Helical" evidence="10">
    <location>
        <begin position="185"/>
        <end position="205"/>
    </location>
</feature>
<dbReference type="KEGG" id="ddt:AAY81_09590"/>
<evidence type="ECO:0000256" key="6">
    <source>
        <dbReference type="ARBA" id="ARBA00023136"/>
    </source>
</evidence>
<evidence type="ECO:0000313" key="12">
    <source>
        <dbReference type="Proteomes" id="UP000182975"/>
    </source>
</evidence>
<name>A0A172S076_9ACTN</name>
<evidence type="ECO:0000256" key="3">
    <source>
        <dbReference type="ARBA" id="ARBA00022692"/>
    </source>
</evidence>
<proteinExistence type="predicted"/>
<dbReference type="InterPro" id="IPR001807">
    <property type="entry name" value="ClC"/>
</dbReference>
<dbReference type="RefSeq" id="WP_066664456.1">
    <property type="nucleotide sequence ID" value="NZ_CP011402.1"/>
</dbReference>
<keyword evidence="2" id="KW-0813">Transport</keyword>
<dbReference type="Pfam" id="PF00654">
    <property type="entry name" value="Voltage_CLC"/>
    <property type="match status" value="1"/>
</dbReference>
<keyword evidence="12" id="KW-1185">Reference proteome</keyword>
<keyword evidence="7" id="KW-0869">Chloride channel</keyword>
<dbReference type="OrthoDB" id="9767361at2"/>
<dbReference type="Proteomes" id="UP000182975">
    <property type="component" value="Unassembled WGS sequence"/>
</dbReference>
<keyword evidence="4 10" id="KW-1133">Transmembrane helix</keyword>
<feature type="transmembrane region" description="Helical" evidence="10">
    <location>
        <begin position="148"/>
        <end position="173"/>
    </location>
</feature>
<keyword evidence="8" id="KW-0868">Chloride</keyword>
<evidence type="ECO:0000256" key="8">
    <source>
        <dbReference type="ARBA" id="ARBA00023214"/>
    </source>
</evidence>
<evidence type="ECO:0000256" key="1">
    <source>
        <dbReference type="ARBA" id="ARBA00004141"/>
    </source>
</evidence>
<dbReference type="SUPFAM" id="SSF81340">
    <property type="entry name" value="Clc chloride channel"/>
    <property type="match status" value="1"/>
</dbReference>
<accession>A0A172S076</accession>
<feature type="transmembrane region" description="Helical" evidence="10">
    <location>
        <begin position="256"/>
        <end position="276"/>
    </location>
</feature>